<evidence type="ECO:0000256" key="8">
    <source>
        <dbReference type="ARBA" id="ARBA00022833"/>
    </source>
</evidence>
<keyword evidence="6" id="KW-0479">Metal-binding</keyword>
<dbReference type="PANTHER" id="PTHR43221">
    <property type="entry name" value="PROTEASE HTPX"/>
    <property type="match status" value="1"/>
</dbReference>
<dbReference type="PANTHER" id="PTHR43221:SF1">
    <property type="entry name" value="PROTEASE HTPX"/>
    <property type="match status" value="1"/>
</dbReference>
<dbReference type="InterPro" id="IPR050083">
    <property type="entry name" value="HtpX_protease"/>
</dbReference>
<protein>
    <submittedName>
        <fullName evidence="12">M48 family metalloprotease</fullName>
        <ecNumber evidence="12">3.4.24.-</ecNumber>
    </submittedName>
</protein>
<dbReference type="AlphaFoldDB" id="A0A8I1AK62"/>
<keyword evidence="10 12" id="KW-0482">Metalloprotease</keyword>
<dbReference type="Pfam" id="PF01435">
    <property type="entry name" value="Peptidase_M48"/>
    <property type="match status" value="1"/>
</dbReference>
<dbReference type="RefSeq" id="WP_151781359.1">
    <property type="nucleotide sequence ID" value="NZ_BKNL01000053.1"/>
</dbReference>
<comment type="subcellular location">
    <subcellularLocation>
        <location evidence="2">Cell membrane</location>
        <topology evidence="2">Multi-pass membrane protein</topology>
    </subcellularLocation>
</comment>
<evidence type="ECO:0000256" key="3">
    <source>
        <dbReference type="ARBA" id="ARBA00022475"/>
    </source>
</evidence>
<dbReference type="Gene3D" id="3.30.2010.10">
    <property type="entry name" value="Metalloproteases ('zincins'), catalytic domain"/>
    <property type="match status" value="1"/>
</dbReference>
<keyword evidence="3" id="KW-1003">Cell membrane</keyword>
<dbReference type="GO" id="GO:0006508">
    <property type="term" value="P:proteolysis"/>
    <property type="evidence" value="ECO:0007669"/>
    <property type="project" value="UniProtKB-KW"/>
</dbReference>
<proteinExistence type="predicted"/>
<dbReference type="CDD" id="cd07328">
    <property type="entry name" value="M48_Ste24p_like"/>
    <property type="match status" value="1"/>
</dbReference>
<dbReference type="InterPro" id="IPR001915">
    <property type="entry name" value="Peptidase_M48"/>
</dbReference>
<evidence type="ECO:0000256" key="2">
    <source>
        <dbReference type="ARBA" id="ARBA00004651"/>
    </source>
</evidence>
<evidence type="ECO:0000256" key="4">
    <source>
        <dbReference type="ARBA" id="ARBA00022670"/>
    </source>
</evidence>
<sequence>MYSQETIARLEQELRENPKAYHRKVKILAWLGNLYIAFGVVVLVILLILACLSILVLKAFAIKIIIPVAIFLYVIVKSLWISVEKPQGIAIQEKDAPELFKIINNLSLKLNSPSFHHVLITDDFNAAVVQTPRLGILGWYENYLIIGLPLMQSLSVQQLTSVLAHEFGHLSKNHAKTANWIYRQRIRWAQLYQLVEQNASRIDIIFRPFFKKFVPYFASFSFPVARANEYEADKISVELTSAETVAQTLTTVNVVGCYLSEEFWPTIFKHAENMPKPTISPYLGYVNQLSEFSEPHKTKKWLDQSLKLQTNLEDTHPSLMDRLESIGQTAQLVFAEKGHTADLLLGDQLSKITTTFDHQWQNNVLDVWQQHHQHIQQQKEYLKQLNEKLEQGEALSTDEKFAQVELTDTVLHQPDIAFDLMKKLYEEDLENALANYIYGRLLLERKDQNGCAILERSAQLNEFYQVTVYEMLYQFYQEQGIAAEAEKYQQLMSDRITLEQLAMSERQEVSFRDHFMPHGLTQEALEDLLQQLRKYTGIQQVWLVQKQVQHLKHIPCYILGFSLQKGFGKVDIEAIIQTTKTLHENVIFPGETFLLCFDIDENQKIKKNIKQVQSAQII</sequence>
<evidence type="ECO:0000313" key="13">
    <source>
        <dbReference type="Proteomes" id="UP000644140"/>
    </source>
</evidence>
<dbReference type="GO" id="GO:0005886">
    <property type="term" value="C:plasma membrane"/>
    <property type="evidence" value="ECO:0007669"/>
    <property type="project" value="UniProtKB-SubCell"/>
</dbReference>
<evidence type="ECO:0000256" key="7">
    <source>
        <dbReference type="ARBA" id="ARBA00022801"/>
    </source>
</evidence>
<evidence type="ECO:0000256" key="9">
    <source>
        <dbReference type="ARBA" id="ARBA00022989"/>
    </source>
</evidence>
<reference evidence="12" key="1">
    <citation type="submission" date="2022-02" db="EMBL/GenBank/DDBJ databases">
        <title>Characterization of Tn125 harboring carbapenem-resistant Acinetobacter bereziniae clinical isolates.</title>
        <authorList>
            <person name="Wong N.-K."/>
            <person name="Pan Q."/>
        </authorList>
    </citation>
    <scope>NUCLEOTIDE SEQUENCE</scope>
    <source>
        <strain evidence="12">GD03393</strain>
    </source>
</reference>
<evidence type="ECO:0000256" key="5">
    <source>
        <dbReference type="ARBA" id="ARBA00022692"/>
    </source>
</evidence>
<accession>A0A8I1AK62</accession>
<keyword evidence="7 12" id="KW-0378">Hydrolase</keyword>
<evidence type="ECO:0000256" key="1">
    <source>
        <dbReference type="ARBA" id="ARBA00001947"/>
    </source>
</evidence>
<evidence type="ECO:0000256" key="10">
    <source>
        <dbReference type="ARBA" id="ARBA00023049"/>
    </source>
</evidence>
<evidence type="ECO:0000313" key="12">
    <source>
        <dbReference type="EMBL" id="UUN96230.1"/>
    </source>
</evidence>
<evidence type="ECO:0000256" key="6">
    <source>
        <dbReference type="ARBA" id="ARBA00022723"/>
    </source>
</evidence>
<keyword evidence="5" id="KW-0812">Transmembrane</keyword>
<name>A0A8I1AK62_ACIBZ</name>
<keyword evidence="8" id="KW-0862">Zinc</keyword>
<dbReference type="Proteomes" id="UP000644140">
    <property type="component" value="Chromosome"/>
</dbReference>
<gene>
    <name evidence="12" type="ORF">I9054_012660</name>
</gene>
<keyword evidence="11" id="KW-0472">Membrane</keyword>
<evidence type="ECO:0000256" key="11">
    <source>
        <dbReference type="ARBA" id="ARBA00023136"/>
    </source>
</evidence>
<dbReference type="EC" id="3.4.24.-" evidence="12"/>
<dbReference type="EMBL" id="CP092085">
    <property type="protein sequence ID" value="UUN96230.1"/>
    <property type="molecule type" value="Genomic_DNA"/>
</dbReference>
<keyword evidence="4" id="KW-0645">Protease</keyword>
<comment type="cofactor">
    <cofactor evidence="1">
        <name>Zn(2+)</name>
        <dbReference type="ChEBI" id="CHEBI:29105"/>
    </cofactor>
</comment>
<keyword evidence="9" id="KW-1133">Transmembrane helix</keyword>
<dbReference type="GO" id="GO:0046872">
    <property type="term" value="F:metal ion binding"/>
    <property type="evidence" value="ECO:0007669"/>
    <property type="project" value="UniProtKB-KW"/>
</dbReference>
<dbReference type="GO" id="GO:0004222">
    <property type="term" value="F:metalloendopeptidase activity"/>
    <property type="evidence" value="ECO:0007669"/>
    <property type="project" value="InterPro"/>
</dbReference>
<organism evidence="12 13">
    <name type="scientific">Acinetobacter bereziniae</name>
    <name type="common">Acinetobacter genomosp. 10</name>
    <dbReference type="NCBI Taxonomy" id="106648"/>
    <lineage>
        <taxon>Bacteria</taxon>
        <taxon>Pseudomonadati</taxon>
        <taxon>Pseudomonadota</taxon>
        <taxon>Gammaproteobacteria</taxon>
        <taxon>Moraxellales</taxon>
        <taxon>Moraxellaceae</taxon>
        <taxon>Acinetobacter</taxon>
    </lineage>
</organism>